<dbReference type="Pfam" id="PF04055">
    <property type="entry name" value="Radical_SAM"/>
    <property type="match status" value="1"/>
</dbReference>
<dbReference type="EMBL" id="JAATJA010000001">
    <property type="protein sequence ID" value="NJB67180.1"/>
    <property type="molecule type" value="Genomic_DNA"/>
</dbReference>
<keyword evidence="4" id="KW-0408">Iron</keyword>
<dbReference type="NCBIfam" id="TIGR03977">
    <property type="entry name" value="rSAM_pair_HxsC"/>
    <property type="match status" value="1"/>
</dbReference>
<proteinExistence type="predicted"/>
<evidence type="ECO:0000256" key="4">
    <source>
        <dbReference type="ARBA" id="ARBA00023004"/>
    </source>
</evidence>
<dbReference type="SFLD" id="SFLDS00029">
    <property type="entry name" value="Radical_SAM"/>
    <property type="match status" value="1"/>
</dbReference>
<evidence type="ECO:0000313" key="7">
    <source>
        <dbReference type="EMBL" id="NJB67180.1"/>
    </source>
</evidence>
<dbReference type="AlphaFoldDB" id="A0A846QJD7"/>
<evidence type="ECO:0000259" key="6">
    <source>
        <dbReference type="Pfam" id="PF04055"/>
    </source>
</evidence>
<dbReference type="InterPro" id="IPR058240">
    <property type="entry name" value="rSAM_sf"/>
</dbReference>
<feature type="domain" description="Radical SAM core" evidence="6">
    <location>
        <begin position="96"/>
        <end position="229"/>
    </location>
</feature>
<accession>A0A846QJD7</accession>
<organism evidence="7 8">
    <name type="scientific">Desulfobaculum xiamenense</name>
    <dbReference type="NCBI Taxonomy" id="995050"/>
    <lineage>
        <taxon>Bacteria</taxon>
        <taxon>Pseudomonadati</taxon>
        <taxon>Thermodesulfobacteriota</taxon>
        <taxon>Desulfovibrionia</taxon>
        <taxon>Desulfovibrionales</taxon>
        <taxon>Desulfovibrionaceae</taxon>
        <taxon>Desulfobaculum</taxon>
    </lineage>
</organism>
<comment type="cofactor">
    <cofactor evidence="1">
        <name>[4Fe-4S] cluster</name>
        <dbReference type="ChEBI" id="CHEBI:49883"/>
    </cofactor>
</comment>
<evidence type="ECO:0000256" key="1">
    <source>
        <dbReference type="ARBA" id="ARBA00001966"/>
    </source>
</evidence>
<dbReference type="GO" id="GO:0051536">
    <property type="term" value="F:iron-sulfur cluster binding"/>
    <property type="evidence" value="ECO:0007669"/>
    <property type="project" value="UniProtKB-KW"/>
</dbReference>
<protein>
    <submittedName>
        <fullName evidence="7">His-Xaa-Ser system radical SAM maturase HxsC</fullName>
    </submittedName>
</protein>
<dbReference type="GO" id="GO:0046872">
    <property type="term" value="F:metal ion binding"/>
    <property type="evidence" value="ECO:0007669"/>
    <property type="project" value="UniProtKB-KW"/>
</dbReference>
<dbReference type="RefSeq" id="WP_167940259.1">
    <property type="nucleotide sequence ID" value="NZ_JAATJA010000001.1"/>
</dbReference>
<dbReference type="SFLD" id="SFLDG01067">
    <property type="entry name" value="SPASM/twitch_domain_containing"/>
    <property type="match status" value="1"/>
</dbReference>
<dbReference type="InterPro" id="IPR007197">
    <property type="entry name" value="rSAM"/>
</dbReference>
<keyword evidence="8" id="KW-1185">Reference proteome</keyword>
<comment type="caution">
    <text evidence="7">The sequence shown here is derived from an EMBL/GenBank/DDBJ whole genome shotgun (WGS) entry which is preliminary data.</text>
</comment>
<dbReference type="PANTHER" id="PTHR11228">
    <property type="entry name" value="RADICAL SAM DOMAIN PROTEIN"/>
    <property type="match status" value="1"/>
</dbReference>
<dbReference type="InterPro" id="IPR050377">
    <property type="entry name" value="Radical_SAM_PqqE_MftC-like"/>
</dbReference>
<name>A0A846QJD7_9BACT</name>
<evidence type="ECO:0000256" key="2">
    <source>
        <dbReference type="ARBA" id="ARBA00022691"/>
    </source>
</evidence>
<keyword evidence="5" id="KW-0411">Iron-sulfur</keyword>
<dbReference type="SFLD" id="SFLDG01103">
    <property type="entry name" value="Uncharacterised_Radical_SAM_Su"/>
    <property type="match status" value="1"/>
</dbReference>
<dbReference type="Proteomes" id="UP000580856">
    <property type="component" value="Unassembled WGS sequence"/>
</dbReference>
<keyword evidence="3" id="KW-0479">Metal-binding</keyword>
<evidence type="ECO:0000256" key="5">
    <source>
        <dbReference type="ARBA" id="ARBA00023014"/>
    </source>
</evidence>
<reference evidence="7 8" key="1">
    <citation type="submission" date="2020-03" db="EMBL/GenBank/DDBJ databases">
        <title>Genomic Encyclopedia of Type Strains, Phase IV (KMG-IV): sequencing the most valuable type-strain genomes for metagenomic binning, comparative biology and taxonomic classification.</title>
        <authorList>
            <person name="Goeker M."/>
        </authorList>
    </citation>
    <scope>NUCLEOTIDE SEQUENCE [LARGE SCALE GENOMIC DNA]</scope>
    <source>
        <strain evidence="7 8">DSM 24233</strain>
    </source>
</reference>
<dbReference type="InterPro" id="IPR024032">
    <property type="entry name" value="rSAM_paired_HxsC"/>
</dbReference>
<dbReference type="InterPro" id="IPR013785">
    <property type="entry name" value="Aldolase_TIM"/>
</dbReference>
<dbReference type="CDD" id="cd01335">
    <property type="entry name" value="Radical_SAM"/>
    <property type="match status" value="1"/>
</dbReference>
<evidence type="ECO:0000313" key="8">
    <source>
        <dbReference type="Proteomes" id="UP000580856"/>
    </source>
</evidence>
<dbReference type="Gene3D" id="3.20.20.70">
    <property type="entry name" value="Aldolase class I"/>
    <property type="match status" value="1"/>
</dbReference>
<gene>
    <name evidence="7" type="ORF">GGQ74_000820</name>
</gene>
<sequence length="368" mass="41427">MLAYRGIAYNIEGYEVGRVDLVKEDDKGISYLLAFPAERGFGLIRCGQPNVGVFTSPAWYSTQRIILKDGDIVRINSVGDLFVVFENNSDENAFLVTDNCNSRCVMCPQPPCVHQRKFYEEVKDILSLVNVVPEVIAITGGEPLLYYDDFVRLIGYVRQYLPGANIQLLTNARVLKDAQKALEIVDASDDSVTFCVPLYADTPFVHDALVGVNGAFWETMEALHHLGKLSANIELRNVILSPNVSRLQKWADFVSKNMPFVGRVALMGMEPIGLARKNIETLWVDPVDYQDELKEAVKNFVRTGIPVSIFNHQLCVVHEVLWQYCVKSICNWKVRYIDMCTDCMKKELCGGIFFAGVDKHSRGIQAIK</sequence>
<dbReference type="GO" id="GO:0003824">
    <property type="term" value="F:catalytic activity"/>
    <property type="evidence" value="ECO:0007669"/>
    <property type="project" value="InterPro"/>
</dbReference>
<dbReference type="SUPFAM" id="SSF102114">
    <property type="entry name" value="Radical SAM enzymes"/>
    <property type="match status" value="1"/>
</dbReference>
<evidence type="ECO:0000256" key="3">
    <source>
        <dbReference type="ARBA" id="ARBA00022723"/>
    </source>
</evidence>
<keyword evidence="2" id="KW-0949">S-adenosyl-L-methionine</keyword>
<dbReference type="PANTHER" id="PTHR11228:SF7">
    <property type="entry name" value="PQQA PEPTIDE CYCLASE"/>
    <property type="match status" value="1"/>
</dbReference>